<gene>
    <name evidence="2" type="ORF">MKW98_032221</name>
</gene>
<dbReference type="InterPro" id="IPR032675">
    <property type="entry name" value="LRR_dom_sf"/>
</dbReference>
<dbReference type="PANTHER" id="PTHR38926:SF2">
    <property type="entry name" value="F-BOX_LRR-REPEAT PROTEIN 21-RELATED"/>
    <property type="match status" value="1"/>
</dbReference>
<dbReference type="Pfam" id="PF12937">
    <property type="entry name" value="F-box-like"/>
    <property type="match status" value="1"/>
</dbReference>
<dbReference type="SUPFAM" id="SSF81383">
    <property type="entry name" value="F-box domain"/>
    <property type="match status" value="1"/>
</dbReference>
<dbReference type="PROSITE" id="PS50181">
    <property type="entry name" value="FBOX"/>
    <property type="match status" value="1"/>
</dbReference>
<reference evidence="2" key="1">
    <citation type="submission" date="2022-04" db="EMBL/GenBank/DDBJ databases">
        <title>A functionally conserved STORR gene fusion in Papaver species that diverged 16.8 million years ago.</title>
        <authorList>
            <person name="Catania T."/>
        </authorList>
    </citation>
    <scope>NUCLEOTIDE SEQUENCE</scope>
    <source>
        <strain evidence="2">S-188037</strain>
    </source>
</reference>
<evidence type="ECO:0000259" key="1">
    <source>
        <dbReference type="PROSITE" id="PS50181"/>
    </source>
</evidence>
<sequence>MECVMENQTPISTEEPSSLAEVRNWLELPPDVLAHIFLKLGAIDILFRAQAVCSMWRKVSKEPLLFRYVDMRNRWDLFDGGYYDMEKMAREAVDRSCGQLVEFSMEHFGTDELVDYIADKTGSLRCLRLVSCYQVSDDALINVAKKAVMLEELEVCHCSFSEDMLKTVGKACPQLTSFRLNCRGFRQPRLESDVEALAIAENMPQLRHLHLFGNKLTNVGLRGILDGCLHLESLDLRQCFNLNLEGDMLKICRERLIKLRLPNDSTDDYEFDATIEDGSYGEDYPSGFSDIDFLSDDGCYEFSGGSYISGFDDDDGDEVDAFDYYNI</sequence>
<feature type="domain" description="F-box" evidence="1">
    <location>
        <begin position="22"/>
        <end position="69"/>
    </location>
</feature>
<dbReference type="InterPro" id="IPR001810">
    <property type="entry name" value="F-box_dom"/>
</dbReference>
<keyword evidence="3" id="KW-1185">Reference proteome</keyword>
<dbReference type="SMART" id="SM00256">
    <property type="entry name" value="FBOX"/>
    <property type="match status" value="1"/>
</dbReference>
<dbReference type="EMBL" id="JAJJMB010011222">
    <property type="protein sequence ID" value="KAI3903567.1"/>
    <property type="molecule type" value="Genomic_DNA"/>
</dbReference>
<dbReference type="AlphaFoldDB" id="A0AAD4SFZ3"/>
<dbReference type="InterPro" id="IPR006553">
    <property type="entry name" value="Leu-rich_rpt_Cys-con_subtyp"/>
</dbReference>
<dbReference type="InterPro" id="IPR036047">
    <property type="entry name" value="F-box-like_dom_sf"/>
</dbReference>
<dbReference type="SMART" id="SM00367">
    <property type="entry name" value="LRR_CC"/>
    <property type="match status" value="4"/>
</dbReference>
<comment type="caution">
    <text evidence="2">The sequence shown here is derived from an EMBL/GenBank/DDBJ whole genome shotgun (WGS) entry which is preliminary data.</text>
</comment>
<dbReference type="Gene3D" id="3.80.10.10">
    <property type="entry name" value="Ribonuclease Inhibitor"/>
    <property type="match status" value="1"/>
</dbReference>
<name>A0AAD4SFZ3_9MAGN</name>
<organism evidence="2 3">
    <name type="scientific">Papaver atlanticum</name>
    <dbReference type="NCBI Taxonomy" id="357466"/>
    <lineage>
        <taxon>Eukaryota</taxon>
        <taxon>Viridiplantae</taxon>
        <taxon>Streptophyta</taxon>
        <taxon>Embryophyta</taxon>
        <taxon>Tracheophyta</taxon>
        <taxon>Spermatophyta</taxon>
        <taxon>Magnoliopsida</taxon>
        <taxon>Ranunculales</taxon>
        <taxon>Papaveraceae</taxon>
        <taxon>Papaveroideae</taxon>
        <taxon>Papaver</taxon>
    </lineage>
</organism>
<evidence type="ECO:0000313" key="2">
    <source>
        <dbReference type="EMBL" id="KAI3903567.1"/>
    </source>
</evidence>
<evidence type="ECO:0000313" key="3">
    <source>
        <dbReference type="Proteomes" id="UP001202328"/>
    </source>
</evidence>
<dbReference type="SUPFAM" id="SSF52047">
    <property type="entry name" value="RNI-like"/>
    <property type="match status" value="1"/>
</dbReference>
<dbReference type="PANTHER" id="PTHR38926">
    <property type="entry name" value="F-BOX DOMAIN CONTAINING PROTEIN, EXPRESSED"/>
    <property type="match status" value="1"/>
</dbReference>
<dbReference type="Gene3D" id="1.20.1280.50">
    <property type="match status" value="1"/>
</dbReference>
<dbReference type="CDD" id="cd22164">
    <property type="entry name" value="F-box_AtSKIP19-like"/>
    <property type="match status" value="1"/>
</dbReference>
<accession>A0AAD4SFZ3</accession>
<dbReference type="Proteomes" id="UP001202328">
    <property type="component" value="Unassembled WGS sequence"/>
</dbReference>
<proteinExistence type="predicted"/>
<protein>
    <recommendedName>
        <fullName evidence="1">F-box domain-containing protein</fullName>
    </recommendedName>
</protein>